<dbReference type="PANTHER" id="PTHR43479:SF11">
    <property type="entry name" value="ACREF_ENVCD OPERON REPRESSOR-RELATED"/>
    <property type="match status" value="1"/>
</dbReference>
<evidence type="ECO:0000313" key="5">
    <source>
        <dbReference type="Proteomes" id="UP000075320"/>
    </source>
</evidence>
<dbReference type="PROSITE" id="PS01081">
    <property type="entry name" value="HTH_TETR_1"/>
    <property type="match status" value="1"/>
</dbReference>
<dbReference type="GO" id="GO:0003677">
    <property type="term" value="F:DNA binding"/>
    <property type="evidence" value="ECO:0007669"/>
    <property type="project" value="UniProtKB-UniRule"/>
</dbReference>
<evidence type="ECO:0000313" key="4">
    <source>
        <dbReference type="EMBL" id="KYG66982.1"/>
    </source>
</evidence>
<dbReference type="Gene3D" id="1.10.357.10">
    <property type="entry name" value="Tetracycline Repressor, domain 2"/>
    <property type="match status" value="1"/>
</dbReference>
<proteinExistence type="predicted"/>
<dbReference type="Pfam" id="PF00440">
    <property type="entry name" value="TetR_N"/>
    <property type="match status" value="1"/>
</dbReference>
<dbReference type="PANTHER" id="PTHR43479">
    <property type="entry name" value="ACREF/ENVCD OPERON REPRESSOR-RELATED"/>
    <property type="match status" value="1"/>
</dbReference>
<evidence type="ECO:0000256" key="1">
    <source>
        <dbReference type="ARBA" id="ARBA00023125"/>
    </source>
</evidence>
<dbReference type="RefSeq" id="WP_061834559.1">
    <property type="nucleotide sequence ID" value="NZ_LUKE01000001.1"/>
</dbReference>
<dbReference type="InterPro" id="IPR023772">
    <property type="entry name" value="DNA-bd_HTH_TetR-type_CS"/>
</dbReference>
<evidence type="ECO:0000259" key="3">
    <source>
        <dbReference type="PROSITE" id="PS50977"/>
    </source>
</evidence>
<name>A0A150WR64_BDEBC</name>
<dbReference type="PRINTS" id="PR00455">
    <property type="entry name" value="HTHTETR"/>
</dbReference>
<evidence type="ECO:0000256" key="2">
    <source>
        <dbReference type="PROSITE-ProRule" id="PRU00335"/>
    </source>
</evidence>
<dbReference type="SUPFAM" id="SSF46689">
    <property type="entry name" value="Homeodomain-like"/>
    <property type="match status" value="1"/>
</dbReference>
<keyword evidence="5" id="KW-1185">Reference proteome</keyword>
<dbReference type="Proteomes" id="UP000075320">
    <property type="component" value="Unassembled WGS sequence"/>
</dbReference>
<feature type="domain" description="HTH tetR-type" evidence="3">
    <location>
        <begin position="8"/>
        <end position="68"/>
    </location>
</feature>
<dbReference type="InterPro" id="IPR009057">
    <property type="entry name" value="Homeodomain-like_sf"/>
</dbReference>
<sequence length="189" mass="20851">MGRKSLKNERRAEIIRAFARVLAQHGYAGATILAVAEEANLSPGLLHHHFSDKKEMLLELLNTLLIDFRRNLKERSSEKAPNLESYIDAALKLDEKANTIAAKCWVGILAEGLRDKSLMDKIKHYLDTEINSIEALSSGSLNVEESSAVLSFVLGALVFGAFAPKRASGFAATMGKEFLSAMQRKESFK</sequence>
<feature type="DNA-binding region" description="H-T-H motif" evidence="2">
    <location>
        <begin position="31"/>
        <end position="50"/>
    </location>
</feature>
<dbReference type="InterPro" id="IPR001647">
    <property type="entry name" value="HTH_TetR"/>
</dbReference>
<protein>
    <recommendedName>
        <fullName evidence="3">HTH tetR-type domain-containing protein</fullName>
    </recommendedName>
</protein>
<reference evidence="4 5" key="1">
    <citation type="submission" date="2016-03" db="EMBL/GenBank/DDBJ databases">
        <authorList>
            <person name="Ploux O."/>
        </authorList>
    </citation>
    <scope>NUCLEOTIDE SEQUENCE [LARGE SCALE GENOMIC DNA]</scope>
    <source>
        <strain evidence="4 5">R0</strain>
    </source>
</reference>
<keyword evidence="1 2" id="KW-0238">DNA-binding</keyword>
<gene>
    <name evidence="4" type="ORF">AZI86_08140</name>
</gene>
<dbReference type="EMBL" id="LUKE01000001">
    <property type="protein sequence ID" value="KYG66982.1"/>
    <property type="molecule type" value="Genomic_DNA"/>
</dbReference>
<organism evidence="4 5">
    <name type="scientific">Bdellovibrio bacteriovorus</name>
    <dbReference type="NCBI Taxonomy" id="959"/>
    <lineage>
        <taxon>Bacteria</taxon>
        <taxon>Pseudomonadati</taxon>
        <taxon>Bdellovibrionota</taxon>
        <taxon>Bdellovibrionia</taxon>
        <taxon>Bdellovibrionales</taxon>
        <taxon>Pseudobdellovibrionaceae</taxon>
        <taxon>Bdellovibrio</taxon>
    </lineage>
</organism>
<accession>A0A150WR64</accession>
<dbReference type="OrthoDB" id="5816932at2"/>
<dbReference type="InterPro" id="IPR050624">
    <property type="entry name" value="HTH-type_Tx_Regulator"/>
</dbReference>
<comment type="caution">
    <text evidence="4">The sequence shown here is derived from an EMBL/GenBank/DDBJ whole genome shotgun (WGS) entry which is preliminary data.</text>
</comment>
<dbReference type="AlphaFoldDB" id="A0A150WR64"/>
<dbReference type="PROSITE" id="PS50977">
    <property type="entry name" value="HTH_TETR_2"/>
    <property type="match status" value="1"/>
</dbReference>